<gene>
    <name evidence="2" type="ORF">GWI33_019515</name>
</gene>
<name>A0A834HTM7_RHYFE</name>
<proteinExistence type="predicted"/>
<dbReference type="EMBL" id="JAACXV010014447">
    <property type="protein sequence ID" value="KAF7267233.1"/>
    <property type="molecule type" value="Genomic_DNA"/>
</dbReference>
<evidence type="ECO:0000313" key="2">
    <source>
        <dbReference type="EMBL" id="KAF7267233.1"/>
    </source>
</evidence>
<sequence length="161" mass="18077">MFNGRKLKRIYLEGWLVGRHDVRDDHYEVLNDNVGGDPRSKAESGKGFPANPFVIIRVPLNNKQVFNNKTRETVLKRASKSNRNPTRGSDKVPVPSNWPRRAEKPANPPATLIAHPPRGENMAGERENSPGKHRNSPEGSFLGRFVRDPNSLPLSRVCPPE</sequence>
<feature type="region of interest" description="Disordered" evidence="1">
    <location>
        <begin position="72"/>
        <end position="161"/>
    </location>
</feature>
<organism evidence="2 3">
    <name type="scientific">Rhynchophorus ferrugineus</name>
    <name type="common">Red palm weevil</name>
    <name type="synonym">Curculio ferrugineus</name>
    <dbReference type="NCBI Taxonomy" id="354439"/>
    <lineage>
        <taxon>Eukaryota</taxon>
        <taxon>Metazoa</taxon>
        <taxon>Ecdysozoa</taxon>
        <taxon>Arthropoda</taxon>
        <taxon>Hexapoda</taxon>
        <taxon>Insecta</taxon>
        <taxon>Pterygota</taxon>
        <taxon>Neoptera</taxon>
        <taxon>Endopterygota</taxon>
        <taxon>Coleoptera</taxon>
        <taxon>Polyphaga</taxon>
        <taxon>Cucujiformia</taxon>
        <taxon>Curculionidae</taxon>
        <taxon>Dryophthorinae</taxon>
        <taxon>Rhynchophorus</taxon>
    </lineage>
</organism>
<evidence type="ECO:0000313" key="3">
    <source>
        <dbReference type="Proteomes" id="UP000625711"/>
    </source>
</evidence>
<evidence type="ECO:0000256" key="1">
    <source>
        <dbReference type="SAM" id="MobiDB-lite"/>
    </source>
</evidence>
<protein>
    <submittedName>
        <fullName evidence="2">Uncharacterized protein</fullName>
    </submittedName>
</protein>
<reference evidence="2" key="1">
    <citation type="submission" date="2020-08" db="EMBL/GenBank/DDBJ databases">
        <title>Genome sequencing and assembly of the red palm weevil Rhynchophorus ferrugineus.</title>
        <authorList>
            <person name="Dias G.B."/>
            <person name="Bergman C.M."/>
            <person name="Manee M."/>
        </authorList>
    </citation>
    <scope>NUCLEOTIDE SEQUENCE</scope>
    <source>
        <strain evidence="2">AA-2017</strain>
        <tissue evidence="2">Whole larva</tissue>
    </source>
</reference>
<dbReference type="Proteomes" id="UP000625711">
    <property type="component" value="Unassembled WGS sequence"/>
</dbReference>
<keyword evidence="3" id="KW-1185">Reference proteome</keyword>
<comment type="caution">
    <text evidence="2">The sequence shown here is derived from an EMBL/GenBank/DDBJ whole genome shotgun (WGS) entry which is preliminary data.</text>
</comment>
<accession>A0A834HTM7</accession>
<dbReference type="AlphaFoldDB" id="A0A834HTM7"/>